<name>A0A835VSN4_CHLIN</name>
<keyword evidence="2" id="KW-1185">Reference proteome</keyword>
<reference evidence="1" key="1">
    <citation type="journal article" date="2020" name="bioRxiv">
        <title>Comparative genomics of Chlamydomonas.</title>
        <authorList>
            <person name="Craig R.J."/>
            <person name="Hasan A.R."/>
            <person name="Ness R.W."/>
            <person name="Keightley P.D."/>
        </authorList>
    </citation>
    <scope>NUCLEOTIDE SEQUENCE</scope>
    <source>
        <strain evidence="1">SAG 7.73</strain>
    </source>
</reference>
<evidence type="ECO:0000313" key="2">
    <source>
        <dbReference type="Proteomes" id="UP000650467"/>
    </source>
</evidence>
<organism evidence="1 2">
    <name type="scientific">Chlamydomonas incerta</name>
    <dbReference type="NCBI Taxonomy" id="51695"/>
    <lineage>
        <taxon>Eukaryota</taxon>
        <taxon>Viridiplantae</taxon>
        <taxon>Chlorophyta</taxon>
        <taxon>core chlorophytes</taxon>
        <taxon>Chlorophyceae</taxon>
        <taxon>CS clade</taxon>
        <taxon>Chlamydomonadales</taxon>
        <taxon>Chlamydomonadaceae</taxon>
        <taxon>Chlamydomonas</taxon>
    </lineage>
</organism>
<evidence type="ECO:0000313" key="1">
    <source>
        <dbReference type="EMBL" id="KAG2424363.1"/>
    </source>
</evidence>
<sequence length="243" mass="25413">MGDAASEGGSAPGVAHLALSAASADTEFSAMTDTADLSALGCLAPPAEPESHRFLLQLAQVWQDFAAQAQRFGAPSNTPVIICPAACVGTPYWLAFAELNSLFARHFSELPTSMLRGYHSFTRSPRAQLWARFAASQGAAPGTEATFCLAGGRPHAVLTRFLLEHVLAAATGPAAAAGAGAGANGFPTASLVTYTLEVPDWLRCWCARWGQPPAAPLRVLALFAYEADGARCPRVLYVPVVAE</sequence>
<dbReference type="Proteomes" id="UP000650467">
    <property type="component" value="Unassembled WGS sequence"/>
</dbReference>
<proteinExistence type="predicted"/>
<dbReference type="OrthoDB" id="529334at2759"/>
<protein>
    <submittedName>
        <fullName evidence="1">Uncharacterized protein</fullName>
    </submittedName>
</protein>
<comment type="caution">
    <text evidence="1">The sequence shown here is derived from an EMBL/GenBank/DDBJ whole genome shotgun (WGS) entry which is preliminary data.</text>
</comment>
<gene>
    <name evidence="1" type="ORF">HXX76_014572</name>
</gene>
<dbReference type="AlphaFoldDB" id="A0A835VSN4"/>
<dbReference type="EMBL" id="JAEHOC010000066">
    <property type="protein sequence ID" value="KAG2424363.1"/>
    <property type="molecule type" value="Genomic_DNA"/>
</dbReference>
<accession>A0A835VSN4</accession>